<dbReference type="SUPFAM" id="SSF48452">
    <property type="entry name" value="TPR-like"/>
    <property type="match status" value="7"/>
</dbReference>
<keyword evidence="1" id="KW-0677">Repeat</keyword>
<gene>
    <name evidence="5" type="ORF">Mal33_01460</name>
</gene>
<protein>
    <submittedName>
        <fullName evidence="5">Photosystem I assembly protein Ycf3</fullName>
    </submittedName>
</protein>
<feature type="domain" description="CHAT" evidence="4">
    <location>
        <begin position="985"/>
        <end position="1348"/>
    </location>
</feature>
<dbReference type="InterPro" id="IPR024983">
    <property type="entry name" value="CHAT_dom"/>
</dbReference>
<dbReference type="EMBL" id="CP036318">
    <property type="protein sequence ID" value="QDV54197.1"/>
    <property type="molecule type" value="Genomic_DNA"/>
</dbReference>
<sequence>MHTRTAITCLLAIGMLIDCPIHPRVYAQAADVPDVANIREQIQTLYHRATEFDQRGDFNAAISELQSMLLLERKLYDGPNSGLADSLEFLGMLQQRAGDHVAAITSWQEVIDIRTIVHGKDDWRTRDAVRERNDSKLVESMTQEQRAQVDKLVVLDRKSERLYLDGRYEESIEVMEELVELQTAIFGQQHMKTAGSLNNLALLYEAVGDYANAESVYRQSLDISKGILGKHHPDYATSLNNLALFYSAGSEFEEGKQLTEQALEIRKQTLGVEHPDYAKSLNDLASIEQAMGDHQSAKSHYEKSLRILKQNLGVDNRDYATCLNNLASLNETLGDYQTAETQYRESLKIRKTLLGEAHPDYGSSVNNLAYVLQSIGNYPESKQLYEHALDITRNTVGERHPDYAMSLSNLATLHETMADYAQAEQMYRQSMLIIEQTLGLKHSSHISCLINLANCLIAMGDYLGAEPYLQRAHTASKQVFPDGHPEIAKVANNLASLKVQLGDFVKAESLYKQALVTTRDTYGEEHPNYATALNNLALLFGQAGEYAKAEPLLRTALEIRLQALGKNHLDYASSLYNLADVYQAMGDFKNAEPLYEQSLSLTSEIFGKEHPKVAECLTNVARLYMQTDDNVNAEPLLIEALNITEKVHGREHDAFARILNDFAHLHELKGDFETAKSLSEQVREITSRTLGEQHPNYAMALNNLAFNHQQQREFVQAETLFKQAISIQKKTIGENHPSYINSIGNLGSLYLLTGEYAKAEPLIRSALQSNRRSLSDSALIQSERQQLDMANELRQLLDDYLMLAISAEQFEESAYRELLNWKGATLLRQQQIRKAGETPETASLFEELQQTASRLASLSRLEIDPLNQDRWQRQLNELTSAKERIEVELSQRSAAFRRVREQITLDDLQAAIPENAVLVDYFAYHRSTPPSEGNYPNPVNGLLVSLVRKNHPVQLFDLGPIGPIQEKIDTWRRSFGTTSESLLAGQKLRSAIWNPIDPHLQKTELVLVSVDGALGRLPFAALPGRKPDTYLLEEHRLAMVPVPQMLPSLLKTRPSQRPATRLMVMGDVNYDANFPGDASQSAAAPSSNAFAARSAGTAFSHLPGTAGEIKSIQEVFSQWFGTTPEQMVSLTKDAATEKQFRDSASEYHYLHLATHGFFAAADKPSALSSESKGVLQTPFSREEILRGFNPGLLSGLAFSGANRKPELDQDDGILTADEIAALRLDNVDLVVLSACETGLGEVAGGEGLLGVQRSFQVAGARSTVASLWQVGDVATKLLMERFYRNLWEKKMSKLDALREAQLHLLNHPEEVLDNESFRGDRRVRPAKNKTQPNRLSPQFWAAFSLSGDWR</sequence>
<dbReference type="Pfam" id="PF12770">
    <property type="entry name" value="CHAT"/>
    <property type="match status" value="1"/>
</dbReference>
<dbReference type="InterPro" id="IPR019734">
    <property type="entry name" value="TPR_rpt"/>
</dbReference>
<reference evidence="5 6" key="1">
    <citation type="submission" date="2019-02" db="EMBL/GenBank/DDBJ databases">
        <title>Deep-cultivation of Planctomycetes and their phenomic and genomic characterization uncovers novel biology.</title>
        <authorList>
            <person name="Wiegand S."/>
            <person name="Jogler M."/>
            <person name="Boedeker C."/>
            <person name="Pinto D."/>
            <person name="Vollmers J."/>
            <person name="Rivas-Marin E."/>
            <person name="Kohn T."/>
            <person name="Peeters S.H."/>
            <person name="Heuer A."/>
            <person name="Rast P."/>
            <person name="Oberbeckmann S."/>
            <person name="Bunk B."/>
            <person name="Jeske O."/>
            <person name="Meyerdierks A."/>
            <person name="Storesund J.E."/>
            <person name="Kallscheuer N."/>
            <person name="Luecker S."/>
            <person name="Lage O.M."/>
            <person name="Pohl T."/>
            <person name="Merkel B.J."/>
            <person name="Hornburger P."/>
            <person name="Mueller R.-W."/>
            <person name="Bruemmer F."/>
            <person name="Labrenz M."/>
            <person name="Spormann A.M."/>
            <person name="Op den Camp H."/>
            <person name="Overmann J."/>
            <person name="Amann R."/>
            <person name="Jetten M.S.M."/>
            <person name="Mascher T."/>
            <person name="Medema M.H."/>
            <person name="Devos D.P."/>
            <person name="Kaster A.-K."/>
            <person name="Ovreas L."/>
            <person name="Rohde M."/>
            <person name="Galperin M.Y."/>
            <person name="Jogler C."/>
        </authorList>
    </citation>
    <scope>NUCLEOTIDE SEQUENCE [LARGE SCALE GENOMIC DNA]</scope>
    <source>
        <strain evidence="5 6">Mal33</strain>
    </source>
</reference>
<evidence type="ECO:0000313" key="6">
    <source>
        <dbReference type="Proteomes" id="UP000316770"/>
    </source>
</evidence>
<evidence type="ECO:0000313" key="5">
    <source>
        <dbReference type="EMBL" id="QDV54197.1"/>
    </source>
</evidence>
<dbReference type="PRINTS" id="PR00381">
    <property type="entry name" value="KINESINLIGHT"/>
</dbReference>
<keyword evidence="2 3" id="KW-0802">TPR repeat</keyword>
<evidence type="ECO:0000256" key="2">
    <source>
        <dbReference type="ARBA" id="ARBA00022803"/>
    </source>
</evidence>
<evidence type="ECO:0000259" key="4">
    <source>
        <dbReference type="Pfam" id="PF12770"/>
    </source>
</evidence>
<evidence type="ECO:0000256" key="1">
    <source>
        <dbReference type="ARBA" id="ARBA00022737"/>
    </source>
</evidence>
<name>A0A518IM89_9BACT</name>
<dbReference type="Gene3D" id="1.25.40.10">
    <property type="entry name" value="Tetratricopeptide repeat domain"/>
    <property type="match status" value="5"/>
</dbReference>
<evidence type="ECO:0000256" key="3">
    <source>
        <dbReference type="PROSITE-ProRule" id="PRU00339"/>
    </source>
</evidence>
<dbReference type="InterPro" id="IPR011990">
    <property type="entry name" value="TPR-like_helical_dom_sf"/>
</dbReference>
<dbReference type="Proteomes" id="UP000316770">
    <property type="component" value="Chromosome"/>
</dbReference>
<keyword evidence="6" id="KW-1185">Reference proteome</keyword>
<proteinExistence type="predicted"/>
<accession>A0A518IM89</accession>
<dbReference type="Pfam" id="PF13424">
    <property type="entry name" value="TPR_12"/>
    <property type="match status" value="7"/>
</dbReference>
<organism evidence="5 6">
    <name type="scientific">Rosistilla oblonga</name>
    <dbReference type="NCBI Taxonomy" id="2527990"/>
    <lineage>
        <taxon>Bacteria</taxon>
        <taxon>Pseudomonadati</taxon>
        <taxon>Planctomycetota</taxon>
        <taxon>Planctomycetia</taxon>
        <taxon>Pirellulales</taxon>
        <taxon>Pirellulaceae</taxon>
        <taxon>Rosistilla</taxon>
    </lineage>
</organism>
<dbReference type="PANTHER" id="PTHR45641:SF19">
    <property type="entry name" value="NEPHROCYSTIN-3"/>
    <property type="match status" value="1"/>
</dbReference>
<dbReference type="PANTHER" id="PTHR45641">
    <property type="entry name" value="TETRATRICOPEPTIDE REPEAT PROTEIN (AFU_ORTHOLOGUE AFUA_6G03870)"/>
    <property type="match status" value="1"/>
</dbReference>
<dbReference type="RefSeq" id="WP_197452945.1">
    <property type="nucleotide sequence ID" value="NZ_CP036318.1"/>
</dbReference>
<dbReference type="PROSITE" id="PS50005">
    <property type="entry name" value="TPR"/>
    <property type="match status" value="1"/>
</dbReference>
<feature type="repeat" description="TPR" evidence="3">
    <location>
        <begin position="572"/>
        <end position="605"/>
    </location>
</feature>
<dbReference type="SMART" id="SM00028">
    <property type="entry name" value="TPR"/>
    <property type="match status" value="16"/>
</dbReference>